<evidence type="ECO:0000256" key="9">
    <source>
        <dbReference type="ARBA" id="ARBA00059018"/>
    </source>
</evidence>
<dbReference type="NCBIfam" id="TIGR00966">
    <property type="entry name" value="transloc_SecF"/>
    <property type="match status" value="1"/>
</dbReference>
<comment type="subcellular location">
    <subcellularLocation>
        <location evidence="1 12">Cell membrane</location>
        <topology evidence="1 12">Multi-pass membrane protein</topology>
    </subcellularLocation>
</comment>
<dbReference type="HAMAP" id="MF_01464_B">
    <property type="entry name" value="SecF_B"/>
    <property type="match status" value="1"/>
</dbReference>
<feature type="transmembrane region" description="Helical" evidence="12">
    <location>
        <begin position="270"/>
        <end position="296"/>
    </location>
</feature>
<protein>
    <recommendedName>
        <fullName evidence="12">Protein-export membrane protein SecF</fullName>
    </recommendedName>
</protein>
<evidence type="ECO:0000256" key="4">
    <source>
        <dbReference type="ARBA" id="ARBA00022692"/>
    </source>
</evidence>
<comment type="similarity">
    <text evidence="10">In the C-terminal section; belongs to the SecD/SecF family. SecF subfamily.</text>
</comment>
<dbReference type="NCBIfam" id="TIGR00916">
    <property type="entry name" value="2A0604s01"/>
    <property type="match status" value="1"/>
</dbReference>
<feature type="transmembrane region" description="Helical" evidence="12">
    <location>
        <begin position="190"/>
        <end position="209"/>
    </location>
</feature>
<dbReference type="Proteomes" id="UP000199488">
    <property type="component" value="Unassembled WGS sequence"/>
</dbReference>
<sequence length="316" mass="34840">MNLNNSRKILKRVIPFVKFRNVFFLITLAYILAGGILLSTIGLNLGIDFQSGSRVEVSADEPLTEEQVRSDFEEVEGNLEPDDITLGGDNNTIASARFIGELSQEEIAAVQTYFEEEYGSVPNTGTVSPQVGQELAQNAFISVLIASLGLIIYITIRFQFLYGVASIIALLHDAFFIIGFFSLLQVEVNVPFIAAVLTIVGYSINDTIVTFDRIRENMPPAEEIESFEDLAEVVDVSLNQTLTRSINTVLTVVFAAAALFIFGGEGIRSFSLALLVGLVAGTYSSIFLAAQLWVIWNWKKIKRDREKAPAEEEPEP</sequence>
<comment type="similarity">
    <text evidence="12">Belongs to the SecD/SecF family. SecF subfamily.</text>
</comment>
<comment type="subunit">
    <text evidence="12">Forms a complex with SecD. Part of the essential Sec protein translocation apparatus which comprises SecA, SecYEG and auxiliary proteins SecDF. Other proteins may also be involved.</text>
</comment>
<evidence type="ECO:0000313" key="14">
    <source>
        <dbReference type="EMBL" id="SDW27471.1"/>
    </source>
</evidence>
<dbReference type="PANTHER" id="PTHR30081">
    <property type="entry name" value="PROTEIN-EXPORT MEMBRANE PROTEIN SEC"/>
    <property type="match status" value="1"/>
</dbReference>
<dbReference type="InterPro" id="IPR022645">
    <property type="entry name" value="SecD/SecF_bac"/>
</dbReference>
<feature type="transmembrane region" description="Helical" evidence="12">
    <location>
        <begin position="161"/>
        <end position="184"/>
    </location>
</feature>
<dbReference type="GO" id="GO:0015450">
    <property type="term" value="F:protein-transporting ATPase activity"/>
    <property type="evidence" value="ECO:0007669"/>
    <property type="project" value="InterPro"/>
</dbReference>
<evidence type="ECO:0000259" key="13">
    <source>
        <dbReference type="Pfam" id="PF02355"/>
    </source>
</evidence>
<dbReference type="Pfam" id="PF02355">
    <property type="entry name" value="SecD_SecF_C"/>
    <property type="match status" value="1"/>
</dbReference>
<feature type="domain" description="Protein export membrane protein SecD/SecF C-terminal" evidence="13">
    <location>
        <begin position="121"/>
        <end position="297"/>
    </location>
</feature>
<keyword evidence="2 12" id="KW-0813">Transport</keyword>
<evidence type="ECO:0000256" key="7">
    <source>
        <dbReference type="ARBA" id="ARBA00023010"/>
    </source>
</evidence>
<keyword evidence="8 12" id="KW-0472">Membrane</keyword>
<keyword evidence="3 12" id="KW-1003">Cell membrane</keyword>
<proteinExistence type="inferred from homology"/>
<keyword evidence="5 12" id="KW-0653">Protein transport</keyword>
<feature type="transmembrane region" description="Helical" evidence="12">
    <location>
        <begin position="246"/>
        <end position="264"/>
    </location>
</feature>
<dbReference type="PRINTS" id="PR01755">
    <property type="entry name" value="SECFTRNLCASE"/>
</dbReference>
<name>A0A1H2S760_9BACI</name>
<dbReference type="SUPFAM" id="SSF82866">
    <property type="entry name" value="Multidrug efflux transporter AcrB transmembrane domain"/>
    <property type="match status" value="1"/>
</dbReference>
<evidence type="ECO:0000256" key="1">
    <source>
        <dbReference type="ARBA" id="ARBA00004651"/>
    </source>
</evidence>
<dbReference type="InterPro" id="IPR048634">
    <property type="entry name" value="SecD_SecF_C"/>
</dbReference>
<keyword evidence="7 12" id="KW-0811">Translocation</keyword>
<dbReference type="RefSeq" id="WP_176967653.1">
    <property type="nucleotide sequence ID" value="NZ_FNNC01000001.1"/>
</dbReference>
<dbReference type="GO" id="GO:0065002">
    <property type="term" value="P:intracellular protein transmembrane transport"/>
    <property type="evidence" value="ECO:0007669"/>
    <property type="project" value="UniProtKB-UniRule"/>
</dbReference>
<gene>
    <name evidence="12" type="primary">secF</name>
    <name evidence="14" type="ORF">SAMN05421781_1061</name>
</gene>
<dbReference type="GO" id="GO:0043952">
    <property type="term" value="P:protein transport by the Sec complex"/>
    <property type="evidence" value="ECO:0007669"/>
    <property type="project" value="UniProtKB-UniRule"/>
</dbReference>
<organism evidence="14 15">
    <name type="scientific">Marinococcus luteus</name>
    <dbReference type="NCBI Taxonomy" id="1122204"/>
    <lineage>
        <taxon>Bacteria</taxon>
        <taxon>Bacillati</taxon>
        <taxon>Bacillota</taxon>
        <taxon>Bacilli</taxon>
        <taxon>Bacillales</taxon>
        <taxon>Bacillaceae</taxon>
        <taxon>Marinococcus</taxon>
    </lineage>
</organism>
<evidence type="ECO:0000256" key="12">
    <source>
        <dbReference type="HAMAP-Rule" id="MF_01464"/>
    </source>
</evidence>
<evidence type="ECO:0000256" key="6">
    <source>
        <dbReference type="ARBA" id="ARBA00022989"/>
    </source>
</evidence>
<keyword evidence="6 12" id="KW-1133">Transmembrane helix</keyword>
<reference evidence="14 15" key="1">
    <citation type="submission" date="2016-10" db="EMBL/GenBank/DDBJ databases">
        <authorList>
            <person name="de Groot N.N."/>
        </authorList>
    </citation>
    <scope>NUCLEOTIDE SEQUENCE [LARGE SCALE GENOMIC DNA]</scope>
    <source>
        <strain evidence="14 15">DSM 23126</strain>
    </source>
</reference>
<evidence type="ECO:0000256" key="2">
    <source>
        <dbReference type="ARBA" id="ARBA00022448"/>
    </source>
</evidence>
<keyword evidence="4 12" id="KW-0812">Transmembrane</keyword>
<dbReference type="PANTHER" id="PTHR30081:SF8">
    <property type="entry name" value="PROTEIN TRANSLOCASE SUBUNIT SECF"/>
    <property type="match status" value="1"/>
</dbReference>
<evidence type="ECO:0000256" key="11">
    <source>
        <dbReference type="ARBA" id="ARBA00061053"/>
    </source>
</evidence>
<dbReference type="Pfam" id="PF07549">
    <property type="entry name" value="Sec_GG"/>
    <property type="match status" value="1"/>
</dbReference>
<evidence type="ECO:0000256" key="8">
    <source>
        <dbReference type="ARBA" id="ARBA00023136"/>
    </source>
</evidence>
<dbReference type="FunFam" id="1.20.1640.10:FF:000024">
    <property type="entry name" value="Multifunctional fusion protein"/>
    <property type="match status" value="1"/>
</dbReference>
<feature type="transmembrane region" description="Helical" evidence="12">
    <location>
        <begin position="21"/>
        <end position="47"/>
    </location>
</feature>
<keyword evidence="15" id="KW-1185">Reference proteome</keyword>
<comment type="similarity">
    <text evidence="11">In the N-terminal section; belongs to the SecD/SecF family. SecD subfamily.</text>
</comment>
<dbReference type="GO" id="GO:0006605">
    <property type="term" value="P:protein targeting"/>
    <property type="evidence" value="ECO:0007669"/>
    <property type="project" value="UniProtKB-UniRule"/>
</dbReference>
<dbReference type="InterPro" id="IPR022646">
    <property type="entry name" value="SecD/SecF_CS"/>
</dbReference>
<evidence type="ECO:0000256" key="5">
    <source>
        <dbReference type="ARBA" id="ARBA00022927"/>
    </source>
</evidence>
<accession>A0A1H2S760</accession>
<dbReference type="InterPro" id="IPR022813">
    <property type="entry name" value="SecD/SecF_arch_bac"/>
</dbReference>
<evidence type="ECO:0000313" key="15">
    <source>
        <dbReference type="Proteomes" id="UP000199488"/>
    </source>
</evidence>
<dbReference type="STRING" id="1122204.SAMN05421781_1061"/>
<dbReference type="Gene3D" id="1.20.1640.10">
    <property type="entry name" value="Multidrug efflux transporter AcrB transmembrane domain"/>
    <property type="match status" value="1"/>
</dbReference>
<comment type="function">
    <text evidence="9 12">Part of the Sec protein translocase complex. Interacts with the SecYEG preprotein conducting channel. SecDF uses the proton motive force (PMF) to complete protein translocation after the ATP-dependent function of SecA.</text>
</comment>
<dbReference type="AlphaFoldDB" id="A0A1H2S760"/>
<dbReference type="EMBL" id="FNNC01000001">
    <property type="protein sequence ID" value="SDW27471.1"/>
    <property type="molecule type" value="Genomic_DNA"/>
</dbReference>
<evidence type="ECO:0000256" key="10">
    <source>
        <dbReference type="ARBA" id="ARBA00060856"/>
    </source>
</evidence>
<dbReference type="GO" id="GO:0005886">
    <property type="term" value="C:plasma membrane"/>
    <property type="evidence" value="ECO:0007669"/>
    <property type="project" value="UniProtKB-SubCell"/>
</dbReference>
<dbReference type="InterPro" id="IPR005665">
    <property type="entry name" value="SecF_bac"/>
</dbReference>
<dbReference type="InterPro" id="IPR055344">
    <property type="entry name" value="SecD_SecF_C_bact"/>
</dbReference>
<feature type="transmembrane region" description="Helical" evidence="12">
    <location>
        <begin position="135"/>
        <end position="154"/>
    </location>
</feature>
<evidence type="ECO:0000256" key="3">
    <source>
        <dbReference type="ARBA" id="ARBA00022475"/>
    </source>
</evidence>